<evidence type="ECO:0000256" key="6">
    <source>
        <dbReference type="ARBA" id="ARBA00023136"/>
    </source>
</evidence>
<feature type="transmembrane region" description="Helical" evidence="7">
    <location>
        <begin position="299"/>
        <end position="322"/>
    </location>
</feature>
<feature type="transmembrane region" description="Helical" evidence="7">
    <location>
        <begin position="270"/>
        <end position="287"/>
    </location>
</feature>
<dbReference type="Pfam" id="PF00005">
    <property type="entry name" value="ABC_tran"/>
    <property type="match status" value="1"/>
</dbReference>
<keyword evidence="2 7" id="KW-0812">Transmembrane</keyword>
<keyword evidence="3" id="KW-0547">Nucleotide-binding</keyword>
<dbReference type="InterPro" id="IPR003439">
    <property type="entry name" value="ABC_transporter-like_ATP-bd"/>
</dbReference>
<evidence type="ECO:0000313" key="10">
    <source>
        <dbReference type="EMBL" id="KRO01871.1"/>
    </source>
</evidence>
<dbReference type="Gene3D" id="1.20.1560.10">
    <property type="entry name" value="ABC transporter type 1, transmembrane domain"/>
    <property type="match status" value="1"/>
</dbReference>
<feature type="domain" description="ABC transmembrane type-1" evidence="9">
    <location>
        <begin position="31"/>
        <end position="245"/>
    </location>
</feature>
<evidence type="ECO:0000256" key="7">
    <source>
        <dbReference type="SAM" id="Phobius"/>
    </source>
</evidence>
<evidence type="ECO:0000313" key="11">
    <source>
        <dbReference type="Proteomes" id="UP000051927"/>
    </source>
</evidence>
<feature type="transmembrane region" description="Helical" evidence="7">
    <location>
        <begin position="74"/>
        <end position="100"/>
    </location>
</feature>
<keyword evidence="6 7" id="KW-0472">Membrane</keyword>
<dbReference type="Gene3D" id="3.40.50.300">
    <property type="entry name" value="P-loop containing nucleotide triphosphate hydrolases"/>
    <property type="match status" value="1"/>
</dbReference>
<dbReference type="SMART" id="SM00382">
    <property type="entry name" value="AAA"/>
    <property type="match status" value="1"/>
</dbReference>
<dbReference type="InterPro" id="IPR003593">
    <property type="entry name" value="AAA+_ATPase"/>
</dbReference>
<dbReference type="PROSITE" id="PS50893">
    <property type="entry name" value="ABC_TRANSPORTER_2"/>
    <property type="match status" value="1"/>
</dbReference>
<dbReference type="SUPFAM" id="SSF90123">
    <property type="entry name" value="ABC transporter transmembrane region"/>
    <property type="match status" value="1"/>
</dbReference>
<dbReference type="InterPro" id="IPR039421">
    <property type="entry name" value="Type_1_exporter"/>
</dbReference>
<keyword evidence="4 10" id="KW-0067">ATP-binding</keyword>
<dbReference type="PANTHER" id="PTHR24221">
    <property type="entry name" value="ATP-BINDING CASSETTE SUB-FAMILY B"/>
    <property type="match status" value="1"/>
</dbReference>
<feature type="domain" description="ABC transporter" evidence="8">
    <location>
        <begin position="356"/>
        <end position="591"/>
    </location>
</feature>
<dbReference type="GO" id="GO:0005524">
    <property type="term" value="F:ATP binding"/>
    <property type="evidence" value="ECO:0007669"/>
    <property type="project" value="UniProtKB-KW"/>
</dbReference>
<dbReference type="InterPro" id="IPR027417">
    <property type="entry name" value="P-loop_NTPase"/>
</dbReference>
<dbReference type="Pfam" id="PF00664">
    <property type="entry name" value="ABC_membrane"/>
    <property type="match status" value="1"/>
</dbReference>
<name>A0ABR5PZ67_9ACTN</name>
<dbReference type="PROSITE" id="PS00211">
    <property type="entry name" value="ABC_TRANSPORTER_1"/>
    <property type="match status" value="1"/>
</dbReference>
<comment type="caution">
    <text evidence="10">The sequence shown here is derived from an EMBL/GenBank/DDBJ whole genome shotgun (WGS) entry which is preliminary data.</text>
</comment>
<evidence type="ECO:0000256" key="4">
    <source>
        <dbReference type="ARBA" id="ARBA00022840"/>
    </source>
</evidence>
<proteinExistence type="predicted"/>
<dbReference type="PANTHER" id="PTHR24221:SF397">
    <property type="entry name" value="ABC TRANSPORTER, ATP-BINDING TRANSMEMBRANE PROTEIN"/>
    <property type="match status" value="1"/>
</dbReference>
<dbReference type="InterPro" id="IPR011527">
    <property type="entry name" value="ABC1_TM_dom"/>
</dbReference>
<evidence type="ECO:0000256" key="3">
    <source>
        <dbReference type="ARBA" id="ARBA00022741"/>
    </source>
</evidence>
<dbReference type="InterPro" id="IPR036640">
    <property type="entry name" value="ABC1_TM_sf"/>
</dbReference>
<evidence type="ECO:0000256" key="2">
    <source>
        <dbReference type="ARBA" id="ARBA00022692"/>
    </source>
</evidence>
<gene>
    <name evidence="10" type="ORF">IV60_GL001117</name>
</gene>
<sequence>MVDKKKQENKKKRGTISRILDFAGTRRPLTIIGCVLVAISMVFTMMPYVFIWLVVRDLIAVAPKWGEATSIAGYGWMAFWFAVAGIVIYFGGLMCTHLAAFRIETNMRKACAKRLMAAPLGYYDTHASGILRRRMDAATLNIEQLCAHNLADIAGSISMFVSMLVLLFIFDWRMGLACFMIVIISVTSMSLIMSGKGKNYMTEYQTALDKMGKASTEYVRGIPVVKVFQQTVHTFTVFKKAIDEYSTKAEQYQGEVCENPYSVNLSFTEAAFVFLIPVAIFLVPGAISSGNFVRLVTDFAFYAIFSAVMSTALAKIMFAAGGMMQAEDALRRVEDILAAPQVSVPKNPKVPAGNGIEFQTVSFTYEGAEKKALDTVTFTVPAGSTVALVGPSGGGKTTAASLIPRFWDVDSGSVAVGGVDVREIDPKVLMEQVAFVFQNNRLFKTTILENVRASRPEATREEVLRALEAAQCSDIIEKMPNGVDTIIGTHGTFLSGGEQQRIALARAILKDAPIVVLDEATAFADPENEVLIQKAFAKLTQGRTVVMIAHRLSTVVGADNIVVLDEGRVVEQGTHAELVDGDGLYARMWADYQKAVSWKISKEVA</sequence>
<evidence type="ECO:0000259" key="9">
    <source>
        <dbReference type="PROSITE" id="PS50929"/>
    </source>
</evidence>
<dbReference type="EMBL" id="JQCP01000003">
    <property type="protein sequence ID" value="KRO01871.1"/>
    <property type="molecule type" value="Genomic_DNA"/>
</dbReference>
<protein>
    <submittedName>
        <fullName evidence="10">ABC transporter, ATP-binding protein</fullName>
    </submittedName>
</protein>
<evidence type="ECO:0000259" key="8">
    <source>
        <dbReference type="PROSITE" id="PS50893"/>
    </source>
</evidence>
<comment type="subcellular location">
    <subcellularLocation>
        <location evidence="1">Cell membrane</location>
        <topology evidence="1">Multi-pass membrane protein</topology>
    </subcellularLocation>
</comment>
<evidence type="ECO:0000256" key="5">
    <source>
        <dbReference type="ARBA" id="ARBA00022989"/>
    </source>
</evidence>
<dbReference type="InterPro" id="IPR017871">
    <property type="entry name" value="ABC_transporter-like_CS"/>
</dbReference>
<feature type="transmembrane region" description="Helical" evidence="7">
    <location>
        <begin position="29"/>
        <end position="54"/>
    </location>
</feature>
<keyword evidence="11" id="KW-1185">Reference proteome</keyword>
<feature type="transmembrane region" description="Helical" evidence="7">
    <location>
        <begin position="174"/>
        <end position="193"/>
    </location>
</feature>
<keyword evidence="5 7" id="KW-1133">Transmembrane helix</keyword>
<dbReference type="Proteomes" id="UP000051927">
    <property type="component" value="Unassembled WGS sequence"/>
</dbReference>
<evidence type="ECO:0000256" key="1">
    <source>
        <dbReference type="ARBA" id="ARBA00004651"/>
    </source>
</evidence>
<organism evidence="10 11">
    <name type="scientific">Lancefieldella rimae</name>
    <dbReference type="NCBI Taxonomy" id="1383"/>
    <lineage>
        <taxon>Bacteria</taxon>
        <taxon>Bacillati</taxon>
        <taxon>Actinomycetota</taxon>
        <taxon>Coriobacteriia</taxon>
        <taxon>Coriobacteriales</taxon>
        <taxon>Atopobiaceae</taxon>
        <taxon>Lancefieldella</taxon>
    </lineage>
</organism>
<accession>A0ABR5PZ67</accession>
<reference evidence="10 11" key="1">
    <citation type="journal article" date="2015" name="Genome Announc.">
        <title>Expanding the biotechnology potential of lactobacilli through comparative genomics of 213 strains and associated genera.</title>
        <authorList>
            <person name="Sun Z."/>
            <person name="Harris H.M."/>
            <person name="McCann A."/>
            <person name="Guo C."/>
            <person name="Argimon S."/>
            <person name="Zhang W."/>
            <person name="Yang X."/>
            <person name="Jeffery I.B."/>
            <person name="Cooney J.C."/>
            <person name="Kagawa T.F."/>
            <person name="Liu W."/>
            <person name="Song Y."/>
            <person name="Salvetti E."/>
            <person name="Wrobel A."/>
            <person name="Rasinkangas P."/>
            <person name="Parkhill J."/>
            <person name="Rea M.C."/>
            <person name="O'Sullivan O."/>
            <person name="Ritari J."/>
            <person name="Douillard F.P."/>
            <person name="Paul Ross R."/>
            <person name="Yang R."/>
            <person name="Briner A.E."/>
            <person name="Felis G.E."/>
            <person name="de Vos W.M."/>
            <person name="Barrangou R."/>
            <person name="Klaenhammer T.R."/>
            <person name="Caufield P.W."/>
            <person name="Cui Y."/>
            <person name="Zhang H."/>
            <person name="O'Toole P.W."/>
        </authorList>
    </citation>
    <scope>NUCLEOTIDE SEQUENCE [LARGE SCALE GENOMIC DNA]</scope>
    <source>
        <strain evidence="10 11">DSM 7090</strain>
    </source>
</reference>
<dbReference type="PROSITE" id="PS50929">
    <property type="entry name" value="ABC_TM1F"/>
    <property type="match status" value="1"/>
</dbReference>
<dbReference type="SUPFAM" id="SSF52540">
    <property type="entry name" value="P-loop containing nucleoside triphosphate hydrolases"/>
    <property type="match status" value="1"/>
</dbReference>
<dbReference type="RefSeq" id="WP_003150180.1">
    <property type="nucleotide sequence ID" value="NZ_JQCP01000003.1"/>
</dbReference>
<dbReference type="GeneID" id="84905003"/>